<evidence type="ECO:0000313" key="2">
    <source>
        <dbReference type="EMBL" id="KAK2178170.1"/>
    </source>
</evidence>
<gene>
    <name evidence="2" type="ORF">NP493_557g01007</name>
</gene>
<dbReference type="AlphaFoldDB" id="A0AAD9KWH6"/>
<dbReference type="Proteomes" id="UP001209878">
    <property type="component" value="Unassembled WGS sequence"/>
</dbReference>
<organism evidence="2 3">
    <name type="scientific">Ridgeia piscesae</name>
    <name type="common">Tubeworm</name>
    <dbReference type="NCBI Taxonomy" id="27915"/>
    <lineage>
        <taxon>Eukaryota</taxon>
        <taxon>Metazoa</taxon>
        <taxon>Spiralia</taxon>
        <taxon>Lophotrochozoa</taxon>
        <taxon>Annelida</taxon>
        <taxon>Polychaeta</taxon>
        <taxon>Sedentaria</taxon>
        <taxon>Canalipalpata</taxon>
        <taxon>Sabellida</taxon>
        <taxon>Siboglinidae</taxon>
        <taxon>Ridgeia</taxon>
    </lineage>
</organism>
<evidence type="ECO:0000256" key="1">
    <source>
        <dbReference type="SAM" id="MobiDB-lite"/>
    </source>
</evidence>
<reference evidence="2" key="1">
    <citation type="journal article" date="2023" name="Mol. Biol. Evol.">
        <title>Third-Generation Sequencing Reveals the Adaptive Role of the Epigenome in Three Deep-Sea Polychaetes.</title>
        <authorList>
            <person name="Perez M."/>
            <person name="Aroh O."/>
            <person name="Sun Y."/>
            <person name="Lan Y."/>
            <person name="Juniper S.K."/>
            <person name="Young C.R."/>
            <person name="Angers B."/>
            <person name="Qian P.Y."/>
        </authorList>
    </citation>
    <scope>NUCLEOTIDE SEQUENCE</scope>
    <source>
        <strain evidence="2">R07B-5</strain>
    </source>
</reference>
<name>A0AAD9KWH6_RIDPI</name>
<dbReference type="EMBL" id="JAODUO010000557">
    <property type="protein sequence ID" value="KAK2178170.1"/>
    <property type="molecule type" value="Genomic_DNA"/>
</dbReference>
<evidence type="ECO:0000313" key="3">
    <source>
        <dbReference type="Proteomes" id="UP001209878"/>
    </source>
</evidence>
<protein>
    <submittedName>
        <fullName evidence="2">Uncharacterized protein</fullName>
    </submittedName>
</protein>
<sequence length="103" mass="11310">MPSPKLRARKDDDRECDLDLVAGRNGDTRNDVRLWTLGKMGQVLRRLRDIKKKKGPTTPSDTGRTTLISGVEGARARDRARGKGHVNDGVPSSARSDWGTARG</sequence>
<feature type="region of interest" description="Disordered" evidence="1">
    <location>
        <begin position="73"/>
        <end position="103"/>
    </location>
</feature>
<proteinExistence type="predicted"/>
<comment type="caution">
    <text evidence="2">The sequence shown here is derived from an EMBL/GenBank/DDBJ whole genome shotgun (WGS) entry which is preliminary data.</text>
</comment>
<accession>A0AAD9KWH6</accession>
<keyword evidence="3" id="KW-1185">Reference proteome</keyword>